<dbReference type="PROSITE" id="PS50883">
    <property type="entry name" value="EAL"/>
    <property type="match status" value="1"/>
</dbReference>
<dbReference type="PROSITE" id="PS50113">
    <property type="entry name" value="PAC"/>
    <property type="match status" value="2"/>
</dbReference>
<dbReference type="Pfam" id="PF00497">
    <property type="entry name" value="SBP_bac_3"/>
    <property type="match status" value="1"/>
</dbReference>
<keyword evidence="3 5" id="KW-1133">Transmembrane helix</keyword>
<dbReference type="InterPro" id="IPR038770">
    <property type="entry name" value="Na+/solute_symporter_sf"/>
</dbReference>
<evidence type="ECO:0000259" key="8">
    <source>
        <dbReference type="PROSITE" id="PS50883"/>
    </source>
</evidence>
<feature type="domain" description="GGDEF" evidence="9">
    <location>
        <begin position="869"/>
        <end position="1005"/>
    </location>
</feature>
<comment type="subcellular location">
    <subcellularLocation>
        <location evidence="1">Membrane</location>
        <topology evidence="1">Multi-pass membrane protein</topology>
    </subcellularLocation>
</comment>
<feature type="domain" description="EAL" evidence="8">
    <location>
        <begin position="1014"/>
        <end position="1268"/>
    </location>
</feature>
<feature type="domain" description="PAC" evidence="7">
    <location>
        <begin position="785"/>
        <end position="837"/>
    </location>
</feature>
<comment type="caution">
    <text evidence="10">The sequence shown here is derived from an EMBL/GenBank/DDBJ whole genome shotgun (WGS) entry which is preliminary data.</text>
</comment>
<dbReference type="CDD" id="cd01948">
    <property type="entry name" value="EAL"/>
    <property type="match status" value="1"/>
</dbReference>
<dbReference type="PROSITE" id="PS50887">
    <property type="entry name" value="GGDEF"/>
    <property type="match status" value="1"/>
</dbReference>
<dbReference type="CDD" id="cd01949">
    <property type="entry name" value="GGDEF"/>
    <property type="match status" value="1"/>
</dbReference>
<feature type="transmembrane region" description="Helical" evidence="5">
    <location>
        <begin position="299"/>
        <end position="320"/>
    </location>
</feature>
<accession>A0A5C7FS53</accession>
<dbReference type="InterPro" id="IPR029787">
    <property type="entry name" value="Nucleotide_cyclase"/>
</dbReference>
<dbReference type="InterPro" id="IPR035919">
    <property type="entry name" value="EAL_sf"/>
</dbReference>
<dbReference type="InterPro" id="IPR001633">
    <property type="entry name" value="EAL_dom"/>
</dbReference>
<dbReference type="Gene3D" id="3.40.190.10">
    <property type="entry name" value="Periplasmic binding protein-like II"/>
    <property type="match status" value="2"/>
</dbReference>
<feature type="transmembrane region" description="Helical" evidence="5">
    <location>
        <begin position="146"/>
        <end position="169"/>
    </location>
</feature>
<gene>
    <name evidence="10" type="ORF">FVD38_13980</name>
</gene>
<feature type="transmembrane region" description="Helical" evidence="5">
    <location>
        <begin position="190"/>
        <end position="206"/>
    </location>
</feature>
<feature type="transmembrane region" description="Helical" evidence="5">
    <location>
        <begin position="212"/>
        <end position="230"/>
    </location>
</feature>
<proteinExistence type="predicted"/>
<dbReference type="Gene3D" id="3.30.450.20">
    <property type="entry name" value="PAS domain"/>
    <property type="match status" value="2"/>
</dbReference>
<feature type="transmembrane region" description="Helical" evidence="5">
    <location>
        <begin position="12"/>
        <end position="34"/>
    </location>
</feature>
<keyword evidence="2 5" id="KW-0812">Transmembrane</keyword>
<dbReference type="InterPro" id="IPR000700">
    <property type="entry name" value="PAS-assoc_C"/>
</dbReference>
<dbReference type="SMART" id="SM00091">
    <property type="entry name" value="PAS"/>
    <property type="match status" value="2"/>
</dbReference>
<evidence type="ECO:0000313" key="10">
    <source>
        <dbReference type="EMBL" id="TXF98912.1"/>
    </source>
</evidence>
<dbReference type="InterPro" id="IPR052155">
    <property type="entry name" value="Biofilm_reg_signaling"/>
</dbReference>
<dbReference type="Gene3D" id="3.20.20.450">
    <property type="entry name" value="EAL domain"/>
    <property type="match status" value="1"/>
</dbReference>
<organism evidence="10 11">
    <name type="scientific">Massilia arenae</name>
    <dbReference type="NCBI Taxonomy" id="2603288"/>
    <lineage>
        <taxon>Bacteria</taxon>
        <taxon>Pseudomonadati</taxon>
        <taxon>Pseudomonadota</taxon>
        <taxon>Betaproteobacteria</taxon>
        <taxon>Burkholderiales</taxon>
        <taxon>Oxalobacteraceae</taxon>
        <taxon>Telluria group</taxon>
        <taxon>Massilia</taxon>
    </lineage>
</organism>
<feature type="domain" description="PAC" evidence="7">
    <location>
        <begin position="664"/>
        <end position="716"/>
    </location>
</feature>
<dbReference type="Proteomes" id="UP000321413">
    <property type="component" value="Unassembled WGS sequence"/>
</dbReference>
<dbReference type="NCBIfam" id="TIGR00254">
    <property type="entry name" value="GGDEF"/>
    <property type="match status" value="1"/>
</dbReference>
<dbReference type="CDD" id="cd00130">
    <property type="entry name" value="PAS"/>
    <property type="match status" value="2"/>
</dbReference>
<evidence type="ECO:0000256" key="1">
    <source>
        <dbReference type="ARBA" id="ARBA00004141"/>
    </source>
</evidence>
<evidence type="ECO:0000259" key="6">
    <source>
        <dbReference type="PROSITE" id="PS50112"/>
    </source>
</evidence>
<dbReference type="SUPFAM" id="SSF55073">
    <property type="entry name" value="Nucleotide cyclase"/>
    <property type="match status" value="1"/>
</dbReference>
<dbReference type="PANTHER" id="PTHR44757">
    <property type="entry name" value="DIGUANYLATE CYCLASE DGCP"/>
    <property type="match status" value="1"/>
</dbReference>
<dbReference type="NCBIfam" id="TIGR00229">
    <property type="entry name" value="sensory_box"/>
    <property type="match status" value="2"/>
</dbReference>
<dbReference type="InterPro" id="IPR001638">
    <property type="entry name" value="Solute-binding_3/MltF_N"/>
</dbReference>
<evidence type="ECO:0000256" key="5">
    <source>
        <dbReference type="SAM" id="Phobius"/>
    </source>
</evidence>
<dbReference type="Pfam" id="PF13426">
    <property type="entry name" value="PAS_9"/>
    <property type="match status" value="1"/>
</dbReference>
<protein>
    <submittedName>
        <fullName evidence="10">EAL domain-containing protein</fullName>
    </submittedName>
</protein>
<sequence>MTTPARDAMHAAMGTTEIFLIAMAIIVSIPYLIWRLGDTDYYAPLVVVQIITGILLGPGILGKAYPEYYNFVFNPEVIQSLNGIAWWAVMIFVMIAGIELDLKAAWAHRRESMITASLALGTPLVFGCVAALGMLGYAGWIGPKAASWQFVLGVGLACAVTALPILILLMEKLEILRQPIGQRILRYASLDDIAIWGVLALILLDWDRVGRQLGFLAVFALATVLFRKLMVKLQERDRWHVSLIWLTACSFAADWAGPMRSIEALHSSRYGKNVTIGQPSHKFESTGPNRPFFAKGSTFLLRQILLLLLLGFALLAQAVAAPRVVRVGVYANPPKLYPSGEGQAEGILVDMLREVAKAEGWELRFIQCQWTQCLAALNQGSIDLLPDVAWSEERSRQLDFHQVPALYSWSQVFRRTGVALSSMTDIGGKRVAILSDSIQQRYFTDFAKEFGVKPQVVPVASIAEGFDLVATGKADAVVASHFVGAFHATGRGIVATPILFQPTRLYYAAGKGLNGNLLAAFDRRLGAWQANPDSVYFAILERWQSRGVLAQIPAYLRWTAGLVLVLLLVALGTTAWLRRQNLRKSGRLRETEQRLGTILDSVDSLIYIKDAACRYTYANQALRTFLGRDNKDIVGHSDIELFAPGVAAEIGRNDQRTIVGRQRVVSEETVPDAHGRQVTVLTTKIPLFNEDGSVGGLCGISFDISERRAAEESNRVAATVFQSAEGMFIAGRDRRILRVNEAYCMMTGYSAGELAGGMLPPCALSREGSDAGAAMWKAAEAEGKWQGEIWTSRKDGSTYPARLTVTAVRDSSGSITHYVGTQGDITAQKTAQDEIVRLAYSDPLTGLANRRMLLERLHHAMPLHQRAGQIAALLFLDLDNFKDLNDLRGHGVGDRLLLQVAKRISACTRACDTVARIGGDEFVVLLENVGRDEQEAAHHAAMTGKKILDALREPFDIDGMTHHATCSLGAALSTEGAIDTLMKRGDMAMYRAKHEGKNTLCFFHLDMETEVNHRLALERELRESLGSARFALHYQPQVDGAGRISGAEALLRWTSSAGRQVSPVEFIPVAEASGLIVPLGRWALRAACGQLARWHRIPAMGHMSVAVNVSVHQFREPGFVSEVLDIVSESGIDPRLLKLELTETVLIDDVDDTVDKMLRLKAHGIGFALDDFGTGYSSLSYLKRLPLDQLKIDRSFVRDILENPNDASIARSIVALSQSLGLGIIAEGVETQAQRAFLAKIGCGCCQGYLFGRPMEATALEELVAAQVGEAADAHEIGGAASGI</sequence>
<keyword evidence="11" id="KW-1185">Reference proteome</keyword>
<name>A0A5C7FS53_9BURK</name>
<feature type="transmembrane region" description="Helical" evidence="5">
    <location>
        <begin position="41"/>
        <end position="64"/>
    </location>
</feature>
<dbReference type="EMBL" id="VPFD01000015">
    <property type="protein sequence ID" value="TXF98912.1"/>
    <property type="molecule type" value="Genomic_DNA"/>
</dbReference>
<keyword evidence="4 5" id="KW-0472">Membrane</keyword>
<dbReference type="InterPro" id="IPR043128">
    <property type="entry name" value="Rev_trsase/Diguanyl_cyclase"/>
</dbReference>
<feature type="domain" description="PAS" evidence="6">
    <location>
        <begin position="591"/>
        <end position="661"/>
    </location>
</feature>
<dbReference type="Pfam" id="PF00999">
    <property type="entry name" value="Na_H_Exchanger"/>
    <property type="match status" value="1"/>
</dbReference>
<reference evidence="10 11" key="1">
    <citation type="submission" date="2019-08" db="EMBL/GenBank/DDBJ databases">
        <title>Massilia golmudensis sp. nov., isolated from sand in the Qinghai-Tibetan Plateau.</title>
        <authorList>
            <person name="Zhang B."/>
        </authorList>
    </citation>
    <scope>NUCLEOTIDE SEQUENCE [LARGE SCALE GENOMIC DNA]</scope>
    <source>
        <strain evidence="10 11">GEM5</strain>
    </source>
</reference>
<dbReference type="GO" id="GO:1902600">
    <property type="term" value="P:proton transmembrane transport"/>
    <property type="evidence" value="ECO:0007669"/>
    <property type="project" value="InterPro"/>
</dbReference>
<dbReference type="SMART" id="SM00086">
    <property type="entry name" value="PAC"/>
    <property type="match status" value="1"/>
</dbReference>
<evidence type="ECO:0000256" key="2">
    <source>
        <dbReference type="ARBA" id="ARBA00022692"/>
    </source>
</evidence>
<dbReference type="Pfam" id="PF08448">
    <property type="entry name" value="PAS_4"/>
    <property type="match status" value="1"/>
</dbReference>
<dbReference type="InterPro" id="IPR006153">
    <property type="entry name" value="Cation/H_exchanger_TM"/>
</dbReference>
<dbReference type="SUPFAM" id="SSF55785">
    <property type="entry name" value="PYP-like sensor domain (PAS domain)"/>
    <property type="match status" value="2"/>
</dbReference>
<dbReference type="InterPro" id="IPR001610">
    <property type="entry name" value="PAC"/>
</dbReference>
<evidence type="ECO:0000259" key="9">
    <source>
        <dbReference type="PROSITE" id="PS50887"/>
    </source>
</evidence>
<dbReference type="SUPFAM" id="SSF53850">
    <property type="entry name" value="Periplasmic binding protein-like II"/>
    <property type="match status" value="1"/>
</dbReference>
<evidence type="ECO:0000313" key="11">
    <source>
        <dbReference type="Proteomes" id="UP000321413"/>
    </source>
</evidence>
<dbReference type="PANTHER" id="PTHR44757:SF2">
    <property type="entry name" value="BIOFILM ARCHITECTURE MAINTENANCE PROTEIN MBAA"/>
    <property type="match status" value="1"/>
</dbReference>
<feature type="transmembrane region" description="Helical" evidence="5">
    <location>
        <begin position="84"/>
        <end position="102"/>
    </location>
</feature>
<dbReference type="SMART" id="SM00267">
    <property type="entry name" value="GGDEF"/>
    <property type="match status" value="1"/>
</dbReference>
<evidence type="ECO:0000256" key="3">
    <source>
        <dbReference type="ARBA" id="ARBA00022989"/>
    </source>
</evidence>
<dbReference type="Gene3D" id="3.30.70.270">
    <property type="match status" value="1"/>
</dbReference>
<dbReference type="GO" id="GO:0016020">
    <property type="term" value="C:membrane"/>
    <property type="evidence" value="ECO:0007669"/>
    <property type="project" value="UniProtKB-SubCell"/>
</dbReference>
<dbReference type="Gene3D" id="1.20.1530.20">
    <property type="match status" value="1"/>
</dbReference>
<dbReference type="Pfam" id="PF00990">
    <property type="entry name" value="GGDEF"/>
    <property type="match status" value="1"/>
</dbReference>
<evidence type="ECO:0000256" key="4">
    <source>
        <dbReference type="ARBA" id="ARBA00023136"/>
    </source>
</evidence>
<feature type="transmembrane region" description="Helical" evidence="5">
    <location>
        <begin position="555"/>
        <end position="577"/>
    </location>
</feature>
<dbReference type="InterPro" id="IPR000014">
    <property type="entry name" value="PAS"/>
</dbReference>
<dbReference type="Pfam" id="PF00563">
    <property type="entry name" value="EAL"/>
    <property type="match status" value="1"/>
</dbReference>
<dbReference type="InterPro" id="IPR035965">
    <property type="entry name" value="PAS-like_dom_sf"/>
</dbReference>
<dbReference type="GO" id="GO:0015297">
    <property type="term" value="F:antiporter activity"/>
    <property type="evidence" value="ECO:0007669"/>
    <property type="project" value="InterPro"/>
</dbReference>
<evidence type="ECO:0000259" key="7">
    <source>
        <dbReference type="PROSITE" id="PS50113"/>
    </source>
</evidence>
<dbReference type="InterPro" id="IPR000160">
    <property type="entry name" value="GGDEF_dom"/>
</dbReference>
<dbReference type="PROSITE" id="PS50112">
    <property type="entry name" value="PAS"/>
    <property type="match status" value="1"/>
</dbReference>
<dbReference type="SMART" id="SM00062">
    <property type="entry name" value="PBPb"/>
    <property type="match status" value="1"/>
</dbReference>
<dbReference type="SMART" id="SM00052">
    <property type="entry name" value="EAL"/>
    <property type="match status" value="1"/>
</dbReference>
<dbReference type="SUPFAM" id="SSF141868">
    <property type="entry name" value="EAL domain-like"/>
    <property type="match status" value="1"/>
</dbReference>
<dbReference type="InterPro" id="IPR013656">
    <property type="entry name" value="PAS_4"/>
</dbReference>
<feature type="transmembrane region" description="Helical" evidence="5">
    <location>
        <begin position="114"/>
        <end position="140"/>
    </location>
</feature>